<keyword evidence="2" id="KW-1185">Reference proteome</keyword>
<evidence type="ECO:0000313" key="2">
    <source>
        <dbReference type="Proteomes" id="UP000606786"/>
    </source>
</evidence>
<reference evidence="1" key="1">
    <citation type="submission" date="2020-11" db="EMBL/GenBank/DDBJ databases">
        <authorList>
            <person name="Whitehead M."/>
        </authorList>
    </citation>
    <scope>NUCLEOTIDE SEQUENCE</scope>
    <source>
        <strain evidence="1">EGII</strain>
    </source>
</reference>
<sequence>MSHSSKAVCVPDTCIPTMYEYIKRNEQHSRTNAHQVSKQPASIYTHTDIFMPAHFGE</sequence>
<organism evidence="1 2">
    <name type="scientific">Ceratitis capitata</name>
    <name type="common">Mediterranean fruit fly</name>
    <name type="synonym">Tephritis capitata</name>
    <dbReference type="NCBI Taxonomy" id="7213"/>
    <lineage>
        <taxon>Eukaryota</taxon>
        <taxon>Metazoa</taxon>
        <taxon>Ecdysozoa</taxon>
        <taxon>Arthropoda</taxon>
        <taxon>Hexapoda</taxon>
        <taxon>Insecta</taxon>
        <taxon>Pterygota</taxon>
        <taxon>Neoptera</taxon>
        <taxon>Endopterygota</taxon>
        <taxon>Diptera</taxon>
        <taxon>Brachycera</taxon>
        <taxon>Muscomorpha</taxon>
        <taxon>Tephritoidea</taxon>
        <taxon>Tephritidae</taxon>
        <taxon>Ceratitis</taxon>
        <taxon>Ceratitis</taxon>
    </lineage>
</organism>
<dbReference type="AlphaFoldDB" id="A0A811UEH7"/>
<proteinExistence type="predicted"/>
<protein>
    <submittedName>
        <fullName evidence="1">(Mediterranean fruit fly) hypothetical protein</fullName>
    </submittedName>
</protein>
<evidence type="ECO:0000313" key="1">
    <source>
        <dbReference type="EMBL" id="CAD6997309.1"/>
    </source>
</evidence>
<gene>
    <name evidence="1" type="ORF">CCAP1982_LOCUS5942</name>
</gene>
<comment type="caution">
    <text evidence="1">The sequence shown here is derived from an EMBL/GenBank/DDBJ whole genome shotgun (WGS) entry which is preliminary data.</text>
</comment>
<name>A0A811UEH7_CERCA</name>
<accession>A0A811UEH7</accession>
<dbReference type="Proteomes" id="UP000606786">
    <property type="component" value="Unassembled WGS sequence"/>
</dbReference>
<dbReference type="EMBL" id="CAJHJT010000012">
    <property type="protein sequence ID" value="CAD6997309.1"/>
    <property type="molecule type" value="Genomic_DNA"/>
</dbReference>